<dbReference type="Proteomes" id="UP000294192">
    <property type="component" value="Unassembled WGS sequence"/>
</dbReference>
<keyword evidence="1" id="KW-1133">Transmembrane helix</keyword>
<sequence length="80" mass="9044">MNDNDTKLNKKQKKEKLLISNKKHKIYKIILPIVVIAITASMAIGISFAIKNVKKQDDKTGQLGTSATYSRIIKPKNIYK</sequence>
<dbReference type="RefSeq" id="WP_131598418.1">
    <property type="nucleotide sequence ID" value="NZ_CBDBYK010000005.1"/>
</dbReference>
<protein>
    <submittedName>
        <fullName evidence="2">Uncharacterized protein</fullName>
    </submittedName>
</protein>
<name>A0A4R0XQQ7_9MOLU</name>
<gene>
    <name evidence="2" type="ORF">C4B24_00835</name>
</gene>
<keyword evidence="1" id="KW-0812">Transmembrane</keyword>
<keyword evidence="1" id="KW-0472">Membrane</keyword>
<dbReference type="AlphaFoldDB" id="A0A4R0XQQ7"/>
<evidence type="ECO:0000313" key="3">
    <source>
        <dbReference type="Proteomes" id="UP000294192"/>
    </source>
</evidence>
<comment type="caution">
    <text evidence="2">The sequence shown here is derived from an EMBL/GenBank/DDBJ whole genome shotgun (WGS) entry which is preliminary data.</text>
</comment>
<organism evidence="2 3">
    <name type="scientific">Mycoplasma marinum</name>
    <dbReference type="NCBI Taxonomy" id="1937190"/>
    <lineage>
        <taxon>Bacteria</taxon>
        <taxon>Bacillati</taxon>
        <taxon>Mycoplasmatota</taxon>
        <taxon>Mollicutes</taxon>
        <taxon>Mycoplasmataceae</taxon>
        <taxon>Mycoplasma</taxon>
    </lineage>
</organism>
<dbReference type="EMBL" id="PSZO01000002">
    <property type="protein sequence ID" value="TCG11928.1"/>
    <property type="molecule type" value="Genomic_DNA"/>
</dbReference>
<proteinExistence type="predicted"/>
<reference evidence="2 3" key="1">
    <citation type="submission" date="2018-02" db="EMBL/GenBank/DDBJ databases">
        <title>Mycoplasma marinum and Mycoplasma todarodis sp. nov., moderately halophilic and psychrotolerant mycoplasmas isolated from cephalopods.</title>
        <authorList>
            <person name="Viver T."/>
        </authorList>
    </citation>
    <scope>NUCLEOTIDE SEQUENCE [LARGE SCALE GENOMIC DNA]</scope>
    <source>
        <strain evidence="2 3">PE</strain>
    </source>
</reference>
<keyword evidence="3" id="KW-1185">Reference proteome</keyword>
<evidence type="ECO:0000313" key="2">
    <source>
        <dbReference type="EMBL" id="TCG11928.1"/>
    </source>
</evidence>
<feature type="transmembrane region" description="Helical" evidence="1">
    <location>
        <begin position="29"/>
        <end position="50"/>
    </location>
</feature>
<accession>A0A4R0XQQ7</accession>
<evidence type="ECO:0000256" key="1">
    <source>
        <dbReference type="SAM" id="Phobius"/>
    </source>
</evidence>